<organism evidence="2 3">
    <name type="scientific">Ascochyta lentis</name>
    <dbReference type="NCBI Taxonomy" id="205686"/>
    <lineage>
        <taxon>Eukaryota</taxon>
        <taxon>Fungi</taxon>
        <taxon>Dikarya</taxon>
        <taxon>Ascomycota</taxon>
        <taxon>Pezizomycotina</taxon>
        <taxon>Dothideomycetes</taxon>
        <taxon>Pleosporomycetidae</taxon>
        <taxon>Pleosporales</taxon>
        <taxon>Pleosporineae</taxon>
        <taxon>Didymellaceae</taxon>
        <taxon>Ascochyta</taxon>
    </lineage>
</organism>
<evidence type="ECO:0000313" key="2">
    <source>
        <dbReference type="EMBL" id="KAF9698566.1"/>
    </source>
</evidence>
<gene>
    <name evidence="2" type="ORF">EKO04_003604</name>
</gene>
<evidence type="ECO:0000313" key="3">
    <source>
        <dbReference type="Proteomes" id="UP000651452"/>
    </source>
</evidence>
<reference evidence="2" key="1">
    <citation type="submission" date="2018-12" db="EMBL/GenBank/DDBJ databases">
        <authorList>
            <person name="Syme R.A."/>
            <person name="Farfan-Caceres L."/>
            <person name="Lichtenzveig J."/>
        </authorList>
    </citation>
    <scope>NUCLEOTIDE SEQUENCE</scope>
    <source>
        <strain evidence="2">Al4</strain>
    </source>
</reference>
<dbReference type="Proteomes" id="UP000651452">
    <property type="component" value="Unassembled WGS sequence"/>
</dbReference>
<sequence>MQFFGLLTALFLASAAAACPDGPYKTNSACGGNCFNVQRCGDNNGIIRCENGFWREIRKCGHCRFGSCV</sequence>
<dbReference type="AlphaFoldDB" id="A0A8H7J7M0"/>
<proteinExistence type="predicted"/>
<keyword evidence="1" id="KW-0732">Signal</keyword>
<name>A0A8H7J7M0_9PLEO</name>
<feature type="signal peptide" evidence="1">
    <location>
        <begin position="1"/>
        <end position="18"/>
    </location>
</feature>
<accession>A0A8H7J7M0</accession>
<comment type="caution">
    <text evidence="2">The sequence shown here is derived from an EMBL/GenBank/DDBJ whole genome shotgun (WGS) entry which is preliminary data.</text>
</comment>
<dbReference type="EMBL" id="RZGK01000006">
    <property type="protein sequence ID" value="KAF9698566.1"/>
    <property type="molecule type" value="Genomic_DNA"/>
</dbReference>
<dbReference type="OrthoDB" id="4233737at2759"/>
<keyword evidence="3" id="KW-1185">Reference proteome</keyword>
<protein>
    <submittedName>
        <fullName evidence="2">Uncharacterized protein</fullName>
    </submittedName>
</protein>
<evidence type="ECO:0000256" key="1">
    <source>
        <dbReference type="SAM" id="SignalP"/>
    </source>
</evidence>
<reference evidence="2" key="2">
    <citation type="submission" date="2020-09" db="EMBL/GenBank/DDBJ databases">
        <title>Reference genome assembly for Australian Ascochyta lentis isolate Al4.</title>
        <authorList>
            <person name="Lee R.C."/>
            <person name="Farfan-Caceres L.M."/>
            <person name="Debler J.W."/>
            <person name="Williams A.H."/>
            <person name="Henares B.M."/>
        </authorList>
    </citation>
    <scope>NUCLEOTIDE SEQUENCE</scope>
    <source>
        <strain evidence="2">Al4</strain>
    </source>
</reference>
<feature type="chain" id="PRO_5034576282" evidence="1">
    <location>
        <begin position="19"/>
        <end position="69"/>
    </location>
</feature>